<protein>
    <recommendedName>
        <fullName evidence="2">malate synthase</fullName>
        <ecNumber evidence="2">2.3.3.9</ecNumber>
    </recommendedName>
</protein>
<evidence type="ECO:0000256" key="5">
    <source>
        <dbReference type="ARBA" id="ARBA00022679"/>
    </source>
</evidence>
<dbReference type="GO" id="GO:0005737">
    <property type="term" value="C:cytoplasm"/>
    <property type="evidence" value="ECO:0007669"/>
    <property type="project" value="TreeGrafter"/>
</dbReference>
<evidence type="ECO:0000256" key="6">
    <source>
        <dbReference type="ARBA" id="ARBA00047918"/>
    </source>
</evidence>
<evidence type="ECO:0000256" key="3">
    <source>
        <dbReference type="ARBA" id="ARBA00022435"/>
    </source>
</evidence>
<dbReference type="InterPro" id="IPR044856">
    <property type="entry name" value="Malate_synth_C_sf"/>
</dbReference>
<organism evidence="11 12">
    <name type="scientific">Bernardetia litoralis (strain ATCC 23117 / DSM 6794 / NBRC 15988 / NCIMB 1366 / Fx l1 / Sio-4)</name>
    <name type="common">Flexibacter litoralis</name>
    <dbReference type="NCBI Taxonomy" id="880071"/>
    <lineage>
        <taxon>Bacteria</taxon>
        <taxon>Pseudomonadati</taxon>
        <taxon>Bacteroidota</taxon>
        <taxon>Cytophagia</taxon>
        <taxon>Cytophagales</taxon>
        <taxon>Bernardetiaceae</taxon>
        <taxon>Bernardetia</taxon>
    </lineage>
</organism>
<evidence type="ECO:0000256" key="4">
    <source>
        <dbReference type="ARBA" id="ARBA00022532"/>
    </source>
</evidence>
<evidence type="ECO:0000259" key="8">
    <source>
        <dbReference type="Pfam" id="PF01274"/>
    </source>
</evidence>
<dbReference type="GO" id="GO:0004474">
    <property type="term" value="F:malate synthase activity"/>
    <property type="evidence" value="ECO:0007669"/>
    <property type="project" value="UniProtKB-EC"/>
</dbReference>
<evidence type="ECO:0000313" key="11">
    <source>
        <dbReference type="EMBL" id="AFM04192.1"/>
    </source>
</evidence>
<evidence type="ECO:0000256" key="2">
    <source>
        <dbReference type="ARBA" id="ARBA00012636"/>
    </source>
</evidence>
<reference evidence="12" key="1">
    <citation type="submission" date="2012-06" db="EMBL/GenBank/DDBJ databases">
        <title>The complete genome of Flexibacter litoralis DSM 6794.</title>
        <authorList>
            <person name="Lucas S."/>
            <person name="Copeland A."/>
            <person name="Lapidus A."/>
            <person name="Glavina del Rio T."/>
            <person name="Dalin E."/>
            <person name="Tice H."/>
            <person name="Bruce D."/>
            <person name="Goodwin L."/>
            <person name="Pitluck S."/>
            <person name="Peters L."/>
            <person name="Ovchinnikova G."/>
            <person name="Lu M."/>
            <person name="Kyrpides N."/>
            <person name="Mavromatis K."/>
            <person name="Ivanova N."/>
            <person name="Brettin T."/>
            <person name="Detter J.C."/>
            <person name="Han C."/>
            <person name="Larimer F."/>
            <person name="Land M."/>
            <person name="Hauser L."/>
            <person name="Markowitz V."/>
            <person name="Cheng J.-F."/>
            <person name="Hugenholtz P."/>
            <person name="Woyke T."/>
            <person name="Wu D."/>
            <person name="Spring S."/>
            <person name="Lang E."/>
            <person name="Kopitz M."/>
            <person name="Brambilla E."/>
            <person name="Klenk H.-P."/>
            <person name="Eisen J.A."/>
        </authorList>
    </citation>
    <scope>NUCLEOTIDE SEQUENCE [LARGE SCALE GENOMIC DNA]</scope>
    <source>
        <strain evidence="12">ATCC 23117 / DSM 6794 / NBRC 15988 / NCIMB 1366 / Sio-4</strain>
    </source>
</reference>
<dbReference type="InterPro" id="IPR048356">
    <property type="entry name" value="MS_N"/>
</dbReference>
<keyword evidence="4" id="KW-0816">Tricarboxylic acid cycle</keyword>
<dbReference type="GO" id="GO:0006099">
    <property type="term" value="P:tricarboxylic acid cycle"/>
    <property type="evidence" value="ECO:0007669"/>
    <property type="project" value="UniProtKB-KW"/>
</dbReference>
<dbReference type="PIRSF" id="PIRSF001363">
    <property type="entry name" value="Malate_synth"/>
    <property type="match status" value="1"/>
</dbReference>
<dbReference type="RefSeq" id="WP_014797644.1">
    <property type="nucleotide sequence ID" value="NC_018018.1"/>
</dbReference>
<keyword evidence="11" id="KW-0012">Acyltransferase</keyword>
<feature type="domain" description="Malate synthase TIM barrel" evidence="8">
    <location>
        <begin position="165"/>
        <end position="404"/>
    </location>
</feature>
<dbReference type="Pfam" id="PF01274">
    <property type="entry name" value="MS_TIM-barrel"/>
    <property type="match status" value="1"/>
</dbReference>
<evidence type="ECO:0000259" key="9">
    <source>
        <dbReference type="Pfam" id="PF20656"/>
    </source>
</evidence>
<keyword evidence="12" id="KW-1185">Reference proteome</keyword>
<comment type="similarity">
    <text evidence="1">Belongs to the malate synthase family.</text>
</comment>
<dbReference type="Pfam" id="PF20659">
    <property type="entry name" value="MS_C"/>
    <property type="match status" value="1"/>
</dbReference>
<dbReference type="InterPro" id="IPR048355">
    <property type="entry name" value="MS_C"/>
</dbReference>
<dbReference type="HOGENOM" id="CLU_018928_3_0_10"/>
<dbReference type="FunFam" id="3.20.20.360:FF:000001">
    <property type="entry name" value="Malate synthase"/>
    <property type="match status" value="1"/>
</dbReference>
<dbReference type="KEGG" id="fli:Fleli_1794"/>
<evidence type="ECO:0000256" key="1">
    <source>
        <dbReference type="ARBA" id="ARBA00006394"/>
    </source>
</evidence>
<feature type="active site" description="Proton acceptor" evidence="7">
    <location>
        <position position="169"/>
    </location>
</feature>
<dbReference type="Gene3D" id="1.20.1220.12">
    <property type="entry name" value="Malate synthase, domain III"/>
    <property type="match status" value="1"/>
</dbReference>
<dbReference type="GO" id="GO:0006097">
    <property type="term" value="P:glyoxylate cycle"/>
    <property type="evidence" value="ECO:0007669"/>
    <property type="project" value="UniProtKB-KW"/>
</dbReference>
<dbReference type="eggNOG" id="COG2225">
    <property type="taxonomic scope" value="Bacteria"/>
</dbReference>
<dbReference type="Proteomes" id="UP000006054">
    <property type="component" value="Chromosome"/>
</dbReference>
<dbReference type="SUPFAM" id="SSF51645">
    <property type="entry name" value="Malate synthase G"/>
    <property type="match status" value="1"/>
</dbReference>
<dbReference type="InterPro" id="IPR011076">
    <property type="entry name" value="Malate_synth_sf"/>
</dbReference>
<dbReference type="Pfam" id="PF20656">
    <property type="entry name" value="MS_N"/>
    <property type="match status" value="1"/>
</dbReference>
<evidence type="ECO:0000259" key="10">
    <source>
        <dbReference type="Pfam" id="PF20659"/>
    </source>
</evidence>
<keyword evidence="5 11" id="KW-0808">Transferase</keyword>
<proteinExistence type="inferred from homology"/>
<name>I4AJQ7_BERLS</name>
<gene>
    <name evidence="11" type="ordered locus">Fleli_1794</name>
</gene>
<feature type="domain" description="Malate synthase C-terminal" evidence="10">
    <location>
        <begin position="420"/>
        <end position="542"/>
    </location>
</feature>
<dbReference type="NCBIfam" id="TIGR01344">
    <property type="entry name" value="malate_syn_A"/>
    <property type="match status" value="1"/>
</dbReference>
<dbReference type="PANTHER" id="PTHR42902">
    <property type="entry name" value="MALATE SYNTHASE"/>
    <property type="match status" value="1"/>
</dbReference>
<dbReference type="Gene3D" id="3.20.20.360">
    <property type="entry name" value="Malate synthase, domain 3"/>
    <property type="match status" value="1"/>
</dbReference>
<evidence type="ECO:0000313" key="12">
    <source>
        <dbReference type="Proteomes" id="UP000006054"/>
    </source>
</evidence>
<dbReference type="OrthoDB" id="9768429at2"/>
<dbReference type="PANTHER" id="PTHR42902:SF1">
    <property type="entry name" value="MALATE SYNTHASE 1-RELATED"/>
    <property type="match status" value="1"/>
</dbReference>
<comment type="catalytic activity">
    <reaction evidence="6">
        <text>glyoxylate + acetyl-CoA + H2O = (S)-malate + CoA + H(+)</text>
        <dbReference type="Rhea" id="RHEA:18181"/>
        <dbReference type="ChEBI" id="CHEBI:15377"/>
        <dbReference type="ChEBI" id="CHEBI:15378"/>
        <dbReference type="ChEBI" id="CHEBI:15589"/>
        <dbReference type="ChEBI" id="CHEBI:36655"/>
        <dbReference type="ChEBI" id="CHEBI:57287"/>
        <dbReference type="ChEBI" id="CHEBI:57288"/>
        <dbReference type="EC" id="2.3.3.9"/>
    </reaction>
</comment>
<dbReference type="AlphaFoldDB" id="I4AJQ7"/>
<dbReference type="STRING" id="880071.Fleli_1794"/>
<feature type="active site" description="Proton donor" evidence="7">
    <location>
        <position position="454"/>
    </location>
</feature>
<dbReference type="EC" id="2.3.3.9" evidence="2"/>
<dbReference type="FunFam" id="1.20.1220.12:FF:000001">
    <property type="entry name" value="Malate synthase"/>
    <property type="match status" value="1"/>
</dbReference>
<dbReference type="PATRIC" id="fig|880071.3.peg.1771"/>
<dbReference type="InterPro" id="IPR001465">
    <property type="entry name" value="Malate_synthase_TIM"/>
</dbReference>
<accession>I4AJQ7</accession>
<dbReference type="InterPro" id="IPR046363">
    <property type="entry name" value="MS_N_TIM-barrel_dom"/>
</dbReference>
<dbReference type="CDD" id="cd00727">
    <property type="entry name" value="malate_synt_A"/>
    <property type="match status" value="1"/>
</dbReference>
<evidence type="ECO:0000256" key="7">
    <source>
        <dbReference type="PIRSR" id="PIRSR001363-1"/>
    </source>
</evidence>
<dbReference type="EMBL" id="CP003345">
    <property type="protein sequence ID" value="AFM04192.1"/>
    <property type="molecule type" value="Genomic_DNA"/>
</dbReference>
<keyword evidence="3" id="KW-0329">Glyoxylate bypass</keyword>
<dbReference type="InterPro" id="IPR006252">
    <property type="entry name" value="Malate_synthA"/>
</dbReference>
<feature type="domain" description="Malate synthase N-terminal" evidence="9">
    <location>
        <begin position="12"/>
        <end position="73"/>
    </location>
</feature>
<sequence>MSNTKSELQAKLEVKGNVTPEFEKILTPEALVFLAELHQKFDARRHELLEKRNQKQAEIDKGNMPTLLAETKHIREDKTWKVAPIPQDLQDRRVEITGPVERKMMINALNSGANIFMADFEDSSSPTWQNAVQGQINCYDAIRKTITFHDAKKNKDYKLNEETAVLLVRPRGWHLDEKNLLIDGNPISGGLFDFGLYVFHNAKELMNRGSGAYFYLPKIESHLEARLWNDAFVFAENYLDIPVGTFKATVLLETIMASFEIEEILYELKDHMAGINAGRWDYIFSAIKKFRNVVKNPLPDRGQITMTVPFMKAYTELLVKACHTRGAHAIGGMSAFIPTRHDEEINKQAFEKVRKDKEREANDGFDGSWVAHPDLVKVAKDVFDAKFGDKPNQKERLREDVNIEEMVKELTNFDIEGGTITDAGVRMNFNVGIRYIASWLDGVGAAAIFNLMEDAATAEISRTQLWQWLNNPNAKLTDETAITEDYLRKCMEEEYQSIKDEAATYKGFDFENSKFPKAKELMEGLVFTKEYKDFLTTEAYHLL</sequence>